<proteinExistence type="predicted"/>
<accession>Q46P64</accession>
<protein>
    <submittedName>
        <fullName evidence="2">Uncharacterized protein</fullName>
    </submittedName>
</protein>
<reference evidence="2" key="1">
    <citation type="submission" date="2005-08" db="EMBL/GenBank/DDBJ databases">
        <title>Complete sequence of chromosome 2 of Ralstonia eutropha JMP134.</title>
        <authorList>
            <person name="Copeland A."/>
            <person name="Lucas S."/>
            <person name="Lapidus A."/>
            <person name="Barry K."/>
            <person name="Detter J.C."/>
            <person name="Glavina T."/>
            <person name="Hammon N."/>
            <person name="Israni S."/>
            <person name="Pitluck S."/>
            <person name="Goltsman E."/>
            <person name="Martinez M."/>
            <person name="Schmutz J."/>
            <person name="Larimer F."/>
            <person name="Land M."/>
            <person name="Lykidis A."/>
            <person name="Richardson P."/>
        </authorList>
    </citation>
    <scope>NUCLEOTIDE SEQUENCE [LARGE SCALE GENOMIC DNA]</scope>
    <source>
        <strain evidence="2">JMP134</strain>
    </source>
</reference>
<dbReference type="EMBL" id="CP000091">
    <property type="protein sequence ID" value="AAZ65070.1"/>
    <property type="molecule type" value="Genomic_DNA"/>
</dbReference>
<dbReference type="AlphaFoldDB" id="Q46P64"/>
<evidence type="ECO:0000313" key="2">
    <source>
        <dbReference type="EMBL" id="AAZ65070.1"/>
    </source>
</evidence>
<dbReference type="STRING" id="264198.Reut_B5726"/>
<gene>
    <name evidence="2" type="ordered locus">Reut_B5726</name>
</gene>
<sequence>MGGGNAVASFCPGFVERIVYLLVEKVVRGQYCRSAAGGDPMPGYVSEPGIRERAKAGADNAARRRSSSHSDGGIPSFNVRLELVIEQGGPDL</sequence>
<evidence type="ECO:0000256" key="1">
    <source>
        <dbReference type="SAM" id="MobiDB-lite"/>
    </source>
</evidence>
<dbReference type="KEGG" id="reu:Reut_B5726"/>
<dbReference type="HOGENOM" id="CLU_2408312_0_0_4"/>
<organism evidence="2">
    <name type="scientific">Cupriavidus pinatubonensis (strain JMP 134 / LMG 1197)</name>
    <name type="common">Cupriavidus necator (strain JMP 134)</name>
    <dbReference type="NCBI Taxonomy" id="264198"/>
    <lineage>
        <taxon>Bacteria</taxon>
        <taxon>Pseudomonadati</taxon>
        <taxon>Pseudomonadota</taxon>
        <taxon>Betaproteobacteria</taxon>
        <taxon>Burkholderiales</taxon>
        <taxon>Burkholderiaceae</taxon>
        <taxon>Cupriavidus</taxon>
    </lineage>
</organism>
<feature type="region of interest" description="Disordered" evidence="1">
    <location>
        <begin position="53"/>
        <end position="75"/>
    </location>
</feature>
<name>Q46P64_CUPPJ</name>